<dbReference type="GO" id="GO:0051707">
    <property type="term" value="P:response to other organism"/>
    <property type="evidence" value="ECO:0007669"/>
    <property type="project" value="UniProtKB-ARBA"/>
</dbReference>
<feature type="signal peptide" evidence="4">
    <location>
        <begin position="1"/>
        <end position="23"/>
    </location>
</feature>
<keyword evidence="3" id="KW-0465">Mannose-binding</keyword>
<feature type="domain" description="Bulb-type lectin" evidence="5">
    <location>
        <begin position="26"/>
        <end position="131"/>
    </location>
</feature>
<dbReference type="InterPro" id="IPR001480">
    <property type="entry name" value="Bulb-type_lectin_dom"/>
</dbReference>
<keyword evidence="6" id="KW-0430">Lectin</keyword>
<dbReference type="InterPro" id="IPR036426">
    <property type="entry name" value="Bulb-type_lectin_dom_sf"/>
</dbReference>
<keyword evidence="2" id="KW-0677">Repeat</keyword>
<dbReference type="CDD" id="cd00028">
    <property type="entry name" value="B_lectin"/>
    <property type="match status" value="2"/>
</dbReference>
<proteinExistence type="evidence at transcript level"/>
<keyword evidence="1" id="KW-0348">Hemagglutinin</keyword>
<evidence type="ECO:0000256" key="3">
    <source>
        <dbReference type="ARBA" id="ARBA00023035"/>
    </source>
</evidence>
<name>Q2LAE3_ALOMA</name>
<sequence>MAKLLLFLLPAILGLLVPRSATAIGINYLLSGETLDTNGHLRNGNFDLVMQEDCNAVLYNGGWQSNTANRGRDCKLSLTDYGELVIKNGDGSTVWRSGSQSDKGKYAAVVHPDGRLVVYGPSVFNINPWVPGLNSLRLGNIPFTSNMLFSEQVLYEDGRLTAKNHRLVMQGDCNLVLYGGKFGWQSNTHGNGEDCFVRLNHKGELVIKHDNFRTIWSSQQNSNEGDYVFILQDDGFGVIYGPAIWATSSKRSIAAEEKMSGMVPENVEAK</sequence>
<feature type="domain" description="Bulb-type lectin" evidence="5">
    <location>
        <begin position="145"/>
        <end position="252"/>
    </location>
</feature>
<dbReference type="SMART" id="SM00108">
    <property type="entry name" value="B_lectin"/>
    <property type="match status" value="2"/>
</dbReference>
<evidence type="ECO:0000256" key="1">
    <source>
        <dbReference type="ARBA" id="ARBA00022546"/>
    </source>
</evidence>
<keyword evidence="4" id="KW-0732">Signal</keyword>
<evidence type="ECO:0000313" key="6">
    <source>
        <dbReference type="EMBL" id="ABC69036.1"/>
    </source>
</evidence>
<evidence type="ECO:0000256" key="4">
    <source>
        <dbReference type="SAM" id="SignalP"/>
    </source>
</evidence>
<accession>Q2LAE3</accession>
<dbReference type="PROSITE" id="PS50927">
    <property type="entry name" value="BULB_LECTIN"/>
    <property type="match status" value="2"/>
</dbReference>
<organism evidence="6">
    <name type="scientific">Alocasia macrorrhizos</name>
    <name type="common">Giant taro</name>
    <name type="synonym">Arum macrorrhizon</name>
    <dbReference type="NCBI Taxonomy" id="4456"/>
    <lineage>
        <taxon>Eukaryota</taxon>
        <taxon>Viridiplantae</taxon>
        <taxon>Streptophyta</taxon>
        <taxon>Embryophyta</taxon>
        <taxon>Tracheophyta</taxon>
        <taxon>Spermatophyta</taxon>
        <taxon>Magnoliopsida</taxon>
        <taxon>Liliopsida</taxon>
        <taxon>Araceae</taxon>
        <taxon>Aroideae</taxon>
        <taxon>Colocasieae</taxon>
        <taxon>Alocasia</taxon>
    </lineage>
</organism>
<dbReference type="AlphaFoldDB" id="Q2LAE3"/>
<dbReference type="Gene3D" id="2.90.10.10">
    <property type="entry name" value="Bulb-type lectin domain"/>
    <property type="match status" value="2"/>
</dbReference>
<dbReference type="EMBL" id="DQ340864">
    <property type="protein sequence ID" value="ABC69036.1"/>
    <property type="molecule type" value="mRNA"/>
</dbReference>
<evidence type="ECO:0000259" key="5">
    <source>
        <dbReference type="PROSITE" id="PS50927"/>
    </source>
</evidence>
<protein>
    <submittedName>
        <fullName evidence="6">Mannose-binding lectin</fullName>
    </submittedName>
</protein>
<evidence type="ECO:0000256" key="2">
    <source>
        <dbReference type="ARBA" id="ARBA00022737"/>
    </source>
</evidence>
<reference evidence="6" key="1">
    <citation type="submission" date="2005-12" db="EMBL/GenBank/DDBJ databases">
        <authorList>
            <person name="Hou X."/>
            <person name="Zhu Y."/>
            <person name="Wang J."/>
            <person name="Huang B."/>
        </authorList>
    </citation>
    <scope>NUCLEOTIDE SEQUENCE</scope>
</reference>
<gene>
    <name evidence="6" type="primary">AML</name>
</gene>
<feature type="chain" id="PRO_5004212123" evidence="4">
    <location>
        <begin position="24"/>
        <end position="270"/>
    </location>
</feature>
<dbReference type="GO" id="GO:0005537">
    <property type="term" value="F:D-mannose binding"/>
    <property type="evidence" value="ECO:0007669"/>
    <property type="project" value="UniProtKB-KW"/>
</dbReference>
<dbReference type="SUPFAM" id="SSF51110">
    <property type="entry name" value="alpha-D-mannose-specific plant lectins"/>
    <property type="match status" value="2"/>
</dbReference>